<protein>
    <submittedName>
        <fullName evidence="1">Uncharacterized protein</fullName>
    </submittedName>
</protein>
<dbReference type="EMBL" id="JACHJG010000036">
    <property type="protein sequence ID" value="MBB4890989.1"/>
    <property type="molecule type" value="Genomic_DNA"/>
</dbReference>
<reference evidence="1 2" key="1">
    <citation type="submission" date="2020-08" db="EMBL/GenBank/DDBJ databases">
        <title>Genomic Encyclopedia of Type Strains, Phase III (KMG-III): the genomes of soil and plant-associated and newly described type strains.</title>
        <authorList>
            <person name="Whitman W."/>
        </authorList>
    </citation>
    <scope>NUCLEOTIDE SEQUENCE [LARGE SCALE GENOMIC DNA]</scope>
    <source>
        <strain evidence="1 2">CECT 3265</strain>
    </source>
</reference>
<dbReference type="AlphaFoldDB" id="A0A7W7PID0"/>
<evidence type="ECO:0000313" key="2">
    <source>
        <dbReference type="Proteomes" id="UP000556436"/>
    </source>
</evidence>
<dbReference type="Proteomes" id="UP000556436">
    <property type="component" value="Unassembled WGS sequence"/>
</dbReference>
<evidence type="ECO:0000313" key="1">
    <source>
        <dbReference type="EMBL" id="MBB4890989.1"/>
    </source>
</evidence>
<comment type="caution">
    <text evidence="1">The sequence shown here is derived from an EMBL/GenBank/DDBJ whole genome shotgun (WGS) entry which is preliminary data.</text>
</comment>
<name>A0A7W7PID0_STRNE</name>
<organism evidence="1 2">
    <name type="scientific">Streptomyces netropsis</name>
    <name type="common">Streptoverticillium netropsis</name>
    <dbReference type="NCBI Taxonomy" id="55404"/>
    <lineage>
        <taxon>Bacteria</taxon>
        <taxon>Bacillati</taxon>
        <taxon>Actinomycetota</taxon>
        <taxon>Actinomycetes</taxon>
        <taxon>Kitasatosporales</taxon>
        <taxon>Streptomycetaceae</taxon>
        <taxon>Streptomyces</taxon>
    </lineage>
</organism>
<proteinExistence type="predicted"/>
<sequence>MAFVKAWSTIEKVDAVAPGDVLWTLDHRVPKCRWGLGN</sequence>
<gene>
    <name evidence="1" type="ORF">FHS38_007083</name>
</gene>
<accession>A0A7W7PID0</accession>
<keyword evidence="2" id="KW-1185">Reference proteome</keyword>